<dbReference type="SUPFAM" id="SSF50998">
    <property type="entry name" value="Quinoprotein alcohol dehydrogenase-like"/>
    <property type="match status" value="1"/>
</dbReference>
<dbReference type="InterPro" id="IPR018391">
    <property type="entry name" value="PQQ_b-propeller_rpt"/>
</dbReference>
<dbReference type="Gene3D" id="2.40.128.630">
    <property type="match status" value="1"/>
</dbReference>
<sequence>MSRLRRPPVGVWVWTAATLVVVVVAVLAWRGSDAAATSSSTADPAVPVGGALAAQVAQTWSAEPGPAAPRRVVESGRVLLTSDDGVAMLDPATGEEAWHYTRANARLCDATAVDGLVVVLFSTGGRCNELTALRADTGDRLWYRSVGFRADATLASTDRIVLAMSPTGLTTVDPTGNNIRWHTPAPEGCRFTAADVGSTGVAALQQCADGDVQAVLLDGFAGTPLWTRDLGVTSAQLVGADRVVDVVVGDDLQVLSPADGSTVQTVALGPDTGDVVPQQAGLADAAVVWLRGTAYVLDAATGAVRWSVPALGLPSTGTGKGDPTSVVVPEDGAFITRDLTTGTETARSTTTDEVPAGGRTSVVGPSVVVASADLVAAFR</sequence>
<dbReference type="EMBL" id="CAFBMQ010000016">
    <property type="protein sequence ID" value="CAB4900327.1"/>
    <property type="molecule type" value="Genomic_DNA"/>
</dbReference>
<feature type="transmembrane region" description="Helical" evidence="1">
    <location>
        <begin position="9"/>
        <end position="29"/>
    </location>
</feature>
<dbReference type="InterPro" id="IPR011047">
    <property type="entry name" value="Quinoprotein_ADH-like_sf"/>
</dbReference>
<keyword evidence="1" id="KW-1133">Transmembrane helix</keyword>
<dbReference type="SMART" id="SM00564">
    <property type="entry name" value="PQQ"/>
    <property type="match status" value="3"/>
</dbReference>
<reference evidence="3" key="1">
    <citation type="submission" date="2020-05" db="EMBL/GenBank/DDBJ databases">
        <authorList>
            <person name="Chiriac C."/>
            <person name="Salcher M."/>
            <person name="Ghai R."/>
            <person name="Kavagutti S V."/>
        </authorList>
    </citation>
    <scope>NUCLEOTIDE SEQUENCE</scope>
</reference>
<evidence type="ECO:0000313" key="3">
    <source>
        <dbReference type="EMBL" id="CAB4900327.1"/>
    </source>
</evidence>
<dbReference type="Gene3D" id="2.130.10.10">
    <property type="entry name" value="YVTN repeat-like/Quinoprotein amine dehydrogenase"/>
    <property type="match status" value="1"/>
</dbReference>
<protein>
    <submittedName>
        <fullName evidence="3">Unannotated protein</fullName>
    </submittedName>
</protein>
<feature type="domain" description="Pyrrolo-quinoline quinone repeat" evidence="2">
    <location>
        <begin position="57"/>
        <end position="186"/>
    </location>
</feature>
<proteinExistence type="predicted"/>
<dbReference type="PANTHER" id="PTHR34512">
    <property type="entry name" value="CELL SURFACE PROTEIN"/>
    <property type="match status" value="1"/>
</dbReference>
<dbReference type="PANTHER" id="PTHR34512:SF30">
    <property type="entry name" value="OUTER MEMBRANE PROTEIN ASSEMBLY FACTOR BAMB"/>
    <property type="match status" value="1"/>
</dbReference>
<keyword evidence="1" id="KW-0472">Membrane</keyword>
<dbReference type="AlphaFoldDB" id="A0A6J7FXI2"/>
<gene>
    <name evidence="3" type="ORF">UFOPK3609_00241</name>
</gene>
<dbReference type="InterPro" id="IPR015943">
    <property type="entry name" value="WD40/YVTN_repeat-like_dom_sf"/>
</dbReference>
<organism evidence="3">
    <name type="scientific">freshwater metagenome</name>
    <dbReference type="NCBI Taxonomy" id="449393"/>
    <lineage>
        <taxon>unclassified sequences</taxon>
        <taxon>metagenomes</taxon>
        <taxon>ecological metagenomes</taxon>
    </lineage>
</organism>
<dbReference type="Pfam" id="PF13360">
    <property type="entry name" value="PQQ_2"/>
    <property type="match status" value="1"/>
</dbReference>
<name>A0A6J7FXI2_9ZZZZ</name>
<dbReference type="InterPro" id="IPR002372">
    <property type="entry name" value="PQQ_rpt_dom"/>
</dbReference>
<accession>A0A6J7FXI2</accession>
<keyword evidence="1" id="KW-0812">Transmembrane</keyword>
<evidence type="ECO:0000259" key="2">
    <source>
        <dbReference type="Pfam" id="PF13360"/>
    </source>
</evidence>
<evidence type="ECO:0000256" key="1">
    <source>
        <dbReference type="SAM" id="Phobius"/>
    </source>
</evidence>